<comment type="caution">
    <text evidence="1">The sequence shown here is derived from an EMBL/GenBank/DDBJ whole genome shotgun (WGS) entry which is preliminary data.</text>
</comment>
<accession>A0A836F629</accession>
<organism evidence="1 2">
    <name type="scientific">Acromyrmex charruanus</name>
    <dbReference type="NCBI Taxonomy" id="2715315"/>
    <lineage>
        <taxon>Eukaryota</taxon>
        <taxon>Metazoa</taxon>
        <taxon>Ecdysozoa</taxon>
        <taxon>Arthropoda</taxon>
        <taxon>Hexapoda</taxon>
        <taxon>Insecta</taxon>
        <taxon>Pterygota</taxon>
        <taxon>Neoptera</taxon>
        <taxon>Endopterygota</taxon>
        <taxon>Hymenoptera</taxon>
        <taxon>Apocrita</taxon>
        <taxon>Aculeata</taxon>
        <taxon>Formicoidea</taxon>
        <taxon>Formicidae</taxon>
        <taxon>Myrmicinae</taxon>
        <taxon>Acromyrmex</taxon>
    </lineage>
</organism>
<evidence type="ECO:0000313" key="2">
    <source>
        <dbReference type="Proteomes" id="UP000669903"/>
    </source>
</evidence>
<dbReference type="Gene3D" id="3.30.420.10">
    <property type="entry name" value="Ribonuclease H-like superfamily/Ribonuclease H"/>
    <property type="match status" value="1"/>
</dbReference>
<dbReference type="PANTHER" id="PTHR46060:SF1">
    <property type="entry name" value="MARINER MOS1 TRANSPOSASE-LIKE PROTEIN"/>
    <property type="match status" value="1"/>
</dbReference>
<name>A0A836F629_9HYME</name>
<dbReference type="PANTHER" id="PTHR46060">
    <property type="entry name" value="MARINER MOS1 TRANSPOSASE-LIKE PROTEIN"/>
    <property type="match status" value="1"/>
</dbReference>
<dbReference type="InterPro" id="IPR052709">
    <property type="entry name" value="Transposase-MT_Hybrid"/>
</dbReference>
<sequence>MENEFRAVIKHLHMKGLTPKEIKVELDNVHSTSAPAFATVYNWVNKFKRGRTSTCDAPCSGRPIETATPEIIDKVNDIVLTNRRVKVRELVEATGISHGTVISILHEQLGMKKLSARWVSRLLTVDHKCDRVTISKRDEFLRRFITVDETWIHYFTLDETKERSKQWTLPSESAPKKAKTMKSAGKDGHTLLDRFNNILKKKRPHLVKKKVLFHQDNALVHMCPAPMTKFNEFRYELLLHPAYSPDLAPCDFTYRIVIEFVKSIENNINKLDNNTCNSIRNDAIQTLNKIKQFNQSTNVNNNILKEGIKDVKRFIIEHPDFSANKDSSTVITQLIEYNNKMYEILADEKTYSNISKDPTNTMTNQTRILLTMLWWKNKKYINQSPYNKLHVSDSNVLRFYSLPKIHKKNYLLRIIVSYQQPTYLKEIIDNSLKKGIGYLKNSFEIVNKINGMTLDSNYTLASFDIISMYTNISTKLIKNDLNIAYKPMNKLNKFIKLGKDKLKKTEQCNVIYKISCLDCNSTYVG</sequence>
<feature type="non-terminal residue" evidence="1">
    <location>
        <position position="1"/>
    </location>
</feature>
<dbReference type="EMBL" id="JAANIC010003605">
    <property type="protein sequence ID" value="KAG5338746.1"/>
    <property type="molecule type" value="Genomic_DNA"/>
</dbReference>
<proteinExistence type="predicted"/>
<keyword evidence="2" id="KW-1185">Reference proteome</keyword>
<gene>
    <name evidence="1" type="primary">Setmar_122</name>
    <name evidence="1" type="ORF">G6Z76_0003423</name>
</gene>
<keyword evidence="1" id="KW-0808">Transferase</keyword>
<dbReference type="GO" id="GO:0032259">
    <property type="term" value="P:methylation"/>
    <property type="evidence" value="ECO:0007669"/>
    <property type="project" value="UniProtKB-KW"/>
</dbReference>
<dbReference type="GO" id="GO:0008168">
    <property type="term" value="F:methyltransferase activity"/>
    <property type="evidence" value="ECO:0007669"/>
    <property type="project" value="UniProtKB-KW"/>
</dbReference>
<dbReference type="GO" id="GO:0003676">
    <property type="term" value="F:nucleic acid binding"/>
    <property type="evidence" value="ECO:0007669"/>
    <property type="project" value="InterPro"/>
</dbReference>
<keyword evidence="1" id="KW-0489">Methyltransferase</keyword>
<reference evidence="1" key="1">
    <citation type="submission" date="2020-03" db="EMBL/GenBank/DDBJ databases">
        <title>Relaxed selection underlies rapid genomic changes in the transitions from sociality to social parasitism in ants.</title>
        <authorList>
            <person name="Bi X."/>
        </authorList>
    </citation>
    <scope>NUCLEOTIDE SEQUENCE</scope>
    <source>
        <strain evidence="1">BGI-DK2014a</strain>
        <tissue evidence="1">Whole body</tissue>
    </source>
</reference>
<protein>
    <submittedName>
        <fullName evidence="1">SETMR methyltransferase</fullName>
    </submittedName>
</protein>
<dbReference type="InterPro" id="IPR036397">
    <property type="entry name" value="RNaseH_sf"/>
</dbReference>
<feature type="non-terminal residue" evidence="1">
    <location>
        <position position="525"/>
    </location>
</feature>
<dbReference type="AlphaFoldDB" id="A0A836F629"/>
<evidence type="ECO:0000313" key="1">
    <source>
        <dbReference type="EMBL" id="KAG5338746.1"/>
    </source>
</evidence>
<dbReference type="Proteomes" id="UP000669903">
    <property type="component" value="Unassembled WGS sequence"/>
</dbReference>